<sequence>MTRPITRTELEAYLDEALPVERMAEIEQTLREKPELSQQLLQINGRRDAGVHTIGEIWRRHRLTCPNRETLGSYLLQVLDEAEVDYIRFHLETVGCRICQANLHDLASQQESQTDDANPRRQKYFQSSVGRLKGE</sequence>
<proteinExistence type="predicted"/>
<accession>A3ZM78</accession>
<protein>
    <submittedName>
        <fullName evidence="2">Uncharacterized protein</fullName>
    </submittedName>
</protein>
<feature type="region of interest" description="Disordered" evidence="1">
    <location>
        <begin position="110"/>
        <end position="135"/>
    </location>
</feature>
<evidence type="ECO:0000256" key="1">
    <source>
        <dbReference type="SAM" id="MobiDB-lite"/>
    </source>
</evidence>
<reference evidence="2 3" key="1">
    <citation type="submission" date="2006-02" db="EMBL/GenBank/DDBJ databases">
        <authorList>
            <person name="Amann R."/>
            <person name="Ferriera S."/>
            <person name="Johnson J."/>
            <person name="Kravitz S."/>
            <person name="Halpern A."/>
            <person name="Remington K."/>
            <person name="Beeson K."/>
            <person name="Tran B."/>
            <person name="Rogers Y.-H."/>
            <person name="Friedman R."/>
            <person name="Venter J.C."/>
        </authorList>
    </citation>
    <scope>NUCLEOTIDE SEQUENCE [LARGE SCALE GENOMIC DNA]</scope>
    <source>
        <strain evidence="2 3">DSM 3645</strain>
    </source>
</reference>
<evidence type="ECO:0000313" key="2">
    <source>
        <dbReference type="EMBL" id="EAQ82116.1"/>
    </source>
</evidence>
<dbReference type="HOGENOM" id="CLU_121925_0_0_0"/>
<name>A3ZM78_9BACT</name>
<comment type="caution">
    <text evidence="2">The sequence shown here is derived from an EMBL/GenBank/DDBJ whole genome shotgun (WGS) entry which is preliminary data.</text>
</comment>
<dbReference type="Proteomes" id="UP000004358">
    <property type="component" value="Unassembled WGS sequence"/>
</dbReference>
<dbReference type="EMBL" id="AANZ01000002">
    <property type="protein sequence ID" value="EAQ82116.1"/>
    <property type="molecule type" value="Genomic_DNA"/>
</dbReference>
<dbReference type="RefSeq" id="WP_002649958.1">
    <property type="nucleotide sequence ID" value="NZ_AANZ01000002.1"/>
</dbReference>
<dbReference type="OrthoDB" id="285502at2"/>
<organism evidence="2 3">
    <name type="scientific">Blastopirellula marina DSM 3645</name>
    <dbReference type="NCBI Taxonomy" id="314230"/>
    <lineage>
        <taxon>Bacteria</taxon>
        <taxon>Pseudomonadati</taxon>
        <taxon>Planctomycetota</taxon>
        <taxon>Planctomycetia</taxon>
        <taxon>Pirellulales</taxon>
        <taxon>Pirellulaceae</taxon>
        <taxon>Blastopirellula</taxon>
    </lineage>
</organism>
<gene>
    <name evidence="2" type="ORF">DSM3645_00340</name>
</gene>
<dbReference type="AlphaFoldDB" id="A3ZM78"/>
<evidence type="ECO:0000313" key="3">
    <source>
        <dbReference type="Proteomes" id="UP000004358"/>
    </source>
</evidence>
<dbReference type="STRING" id="314230.DSM3645_00340"/>